<evidence type="ECO:0000256" key="7">
    <source>
        <dbReference type="ARBA" id="ARBA00023170"/>
    </source>
</evidence>
<sequence>MQEIHIDIFLNILKGSALALLVIWTVVANILVFVVLCKNPHLQTVPNLLVANLAFSDLCLGIIVLPLSSIYAIANKWIFTSTVCVVFVSADILCSTASIWNLSIVGLDRYWAITMPMAYMAKRNKRTAAFLILLKITEFTNAVVNFVDALKVMSIDNQIQLVFLPRLICPLRCLREVD</sequence>
<evidence type="ECO:0000313" key="13">
    <source>
        <dbReference type="Proteomes" id="UP000271087"/>
    </source>
</evidence>
<protein>
    <submittedName>
        <fullName evidence="14">G_PROTEIN_RECEP_F1_2 domain-containing protein</fullName>
    </submittedName>
</protein>
<dbReference type="GO" id="GO:0004930">
    <property type="term" value="F:G protein-coupled receptor activity"/>
    <property type="evidence" value="ECO:0007669"/>
    <property type="project" value="UniProtKB-KW"/>
</dbReference>
<keyword evidence="8 9" id="KW-0807">Transducer</keyword>
<comment type="subcellular location">
    <subcellularLocation>
        <location evidence="1">Cell membrane</location>
        <topology evidence="1">Multi-pass membrane protein</topology>
    </subcellularLocation>
</comment>
<dbReference type="Pfam" id="PF00001">
    <property type="entry name" value="7tm_1"/>
    <property type="match status" value="1"/>
</dbReference>
<keyword evidence="6 10" id="KW-0472">Membrane</keyword>
<dbReference type="PRINTS" id="PR00237">
    <property type="entry name" value="GPCRRHODOPSN"/>
</dbReference>
<evidence type="ECO:0000256" key="4">
    <source>
        <dbReference type="ARBA" id="ARBA00022989"/>
    </source>
</evidence>
<dbReference type="PANTHER" id="PTHR24248:SF151">
    <property type="entry name" value="TYRAMINE RECEPTOR TYRA-2"/>
    <property type="match status" value="1"/>
</dbReference>
<dbReference type="EMBL" id="UYRW01001219">
    <property type="protein sequence ID" value="VDK75376.1"/>
    <property type="molecule type" value="Genomic_DNA"/>
</dbReference>
<evidence type="ECO:0000256" key="8">
    <source>
        <dbReference type="ARBA" id="ARBA00023224"/>
    </source>
</evidence>
<feature type="transmembrane region" description="Helical" evidence="10">
    <location>
        <begin position="128"/>
        <end position="147"/>
    </location>
</feature>
<keyword evidence="2" id="KW-1003">Cell membrane</keyword>
<reference evidence="12 13" key="2">
    <citation type="submission" date="2018-08" db="EMBL/GenBank/DDBJ databases">
        <authorList>
            <person name="Laetsch R D."/>
            <person name="Stevens L."/>
            <person name="Kumar S."/>
            <person name="Blaxter L. M."/>
        </authorList>
    </citation>
    <scope>NUCLEOTIDE SEQUENCE [LARGE SCALE GENOMIC DNA]</scope>
</reference>
<dbReference type="AlphaFoldDB" id="A0A182EA80"/>
<evidence type="ECO:0000313" key="12">
    <source>
        <dbReference type="EMBL" id="VDK75376.1"/>
    </source>
</evidence>
<evidence type="ECO:0000256" key="6">
    <source>
        <dbReference type="ARBA" id="ARBA00023136"/>
    </source>
</evidence>
<evidence type="ECO:0000313" key="14">
    <source>
        <dbReference type="WBParaSite" id="nOo.2.0.1.t04951-RA"/>
    </source>
</evidence>
<gene>
    <name evidence="12" type="ORF">NOO_LOCUS4951</name>
</gene>
<name>A0A182EA80_ONCOC</name>
<dbReference type="SUPFAM" id="SSF81321">
    <property type="entry name" value="Family A G protein-coupled receptor-like"/>
    <property type="match status" value="1"/>
</dbReference>
<proteinExistence type="inferred from homology"/>
<keyword evidence="3 9" id="KW-0812">Transmembrane</keyword>
<feature type="domain" description="G-protein coupled receptors family 1 profile" evidence="11">
    <location>
        <begin position="28"/>
        <end position="134"/>
    </location>
</feature>
<feature type="transmembrane region" description="Helical" evidence="10">
    <location>
        <begin position="49"/>
        <end position="71"/>
    </location>
</feature>
<dbReference type="Gene3D" id="1.20.1070.10">
    <property type="entry name" value="Rhodopsin 7-helix transmembrane proteins"/>
    <property type="match status" value="1"/>
</dbReference>
<feature type="transmembrane region" description="Helical" evidence="10">
    <location>
        <begin position="17"/>
        <end position="37"/>
    </location>
</feature>
<evidence type="ECO:0000256" key="10">
    <source>
        <dbReference type="SAM" id="Phobius"/>
    </source>
</evidence>
<evidence type="ECO:0000256" key="2">
    <source>
        <dbReference type="ARBA" id="ARBA00022475"/>
    </source>
</evidence>
<dbReference type="GO" id="GO:0005886">
    <property type="term" value="C:plasma membrane"/>
    <property type="evidence" value="ECO:0007669"/>
    <property type="project" value="UniProtKB-SubCell"/>
</dbReference>
<evidence type="ECO:0000256" key="5">
    <source>
        <dbReference type="ARBA" id="ARBA00023040"/>
    </source>
</evidence>
<accession>A0A182EA80</accession>
<organism evidence="14">
    <name type="scientific">Onchocerca ochengi</name>
    <name type="common">Filarial nematode worm</name>
    <dbReference type="NCBI Taxonomy" id="42157"/>
    <lineage>
        <taxon>Eukaryota</taxon>
        <taxon>Metazoa</taxon>
        <taxon>Ecdysozoa</taxon>
        <taxon>Nematoda</taxon>
        <taxon>Chromadorea</taxon>
        <taxon>Rhabditida</taxon>
        <taxon>Spirurina</taxon>
        <taxon>Spiruromorpha</taxon>
        <taxon>Filarioidea</taxon>
        <taxon>Onchocercidae</taxon>
        <taxon>Onchocerca</taxon>
    </lineage>
</organism>
<dbReference type="PANTHER" id="PTHR24248">
    <property type="entry name" value="ADRENERGIC RECEPTOR-RELATED G-PROTEIN COUPLED RECEPTOR"/>
    <property type="match status" value="1"/>
</dbReference>
<dbReference type="OrthoDB" id="5957871at2759"/>
<evidence type="ECO:0000256" key="3">
    <source>
        <dbReference type="ARBA" id="ARBA00022692"/>
    </source>
</evidence>
<keyword evidence="5 9" id="KW-0297">G-protein coupled receptor</keyword>
<dbReference type="PROSITE" id="PS50262">
    <property type="entry name" value="G_PROTEIN_RECEP_F1_2"/>
    <property type="match status" value="1"/>
</dbReference>
<keyword evidence="13" id="KW-1185">Reference proteome</keyword>
<dbReference type="WBParaSite" id="nOo.2.0.1.t04951-RA">
    <property type="protein sequence ID" value="nOo.2.0.1.t04951-RA"/>
    <property type="gene ID" value="nOo.2.0.1.g04951"/>
</dbReference>
<reference evidence="14" key="1">
    <citation type="submission" date="2016-06" db="UniProtKB">
        <authorList>
            <consortium name="WormBaseParasite"/>
        </authorList>
    </citation>
    <scope>IDENTIFICATION</scope>
</reference>
<keyword evidence="4 10" id="KW-1133">Transmembrane helix</keyword>
<dbReference type="InterPro" id="IPR000276">
    <property type="entry name" value="GPCR_Rhodpsn"/>
</dbReference>
<dbReference type="InterPro" id="IPR017452">
    <property type="entry name" value="GPCR_Rhodpsn_7TM"/>
</dbReference>
<evidence type="ECO:0000256" key="9">
    <source>
        <dbReference type="RuleBase" id="RU000688"/>
    </source>
</evidence>
<dbReference type="STRING" id="42157.A0A182EA80"/>
<dbReference type="PROSITE" id="PS00237">
    <property type="entry name" value="G_PROTEIN_RECEP_F1_1"/>
    <property type="match status" value="1"/>
</dbReference>
<comment type="similarity">
    <text evidence="9">Belongs to the G-protein coupled receptor 1 family.</text>
</comment>
<dbReference type="Proteomes" id="UP000271087">
    <property type="component" value="Unassembled WGS sequence"/>
</dbReference>
<evidence type="ECO:0000259" key="11">
    <source>
        <dbReference type="PROSITE" id="PS50262"/>
    </source>
</evidence>
<keyword evidence="7 9" id="KW-0675">Receptor</keyword>
<feature type="transmembrane region" description="Helical" evidence="10">
    <location>
        <begin position="77"/>
        <end position="107"/>
    </location>
</feature>
<evidence type="ECO:0000256" key="1">
    <source>
        <dbReference type="ARBA" id="ARBA00004651"/>
    </source>
</evidence>